<accession>A0A1H5KTV8</accession>
<sequence>MEDGPLSTLIMKRLILVRHGKSSWKENLPDDQRPLKKRGFKDADLVTKAYVATRDEPLILWSSYAVRALTTAKIFKDKLNISDGDFHVKKELYTFNGSQLLKTIQTCDDSVENLMVFGHNPAMTSVVNHLGDQEFDNIPTTGLTVLEFETDSWKNLKDGKTILYLFPKNLR</sequence>
<dbReference type="PANTHER" id="PTHR47623:SF1">
    <property type="entry name" value="OS09G0287300 PROTEIN"/>
    <property type="match status" value="1"/>
</dbReference>
<dbReference type="AlphaFoldDB" id="A0A1H5KTV8"/>
<dbReference type="InterPro" id="IPR029033">
    <property type="entry name" value="His_PPase_superfam"/>
</dbReference>
<dbReference type="Proteomes" id="UP000199448">
    <property type="component" value="Unassembled WGS sequence"/>
</dbReference>
<dbReference type="Pfam" id="PF00300">
    <property type="entry name" value="His_Phos_1"/>
    <property type="match status" value="1"/>
</dbReference>
<dbReference type="Gene3D" id="3.40.50.1240">
    <property type="entry name" value="Phosphoglycerate mutase-like"/>
    <property type="match status" value="1"/>
</dbReference>
<name>A0A1H5KTV8_9FLAO</name>
<dbReference type="InterPro" id="IPR013078">
    <property type="entry name" value="His_Pase_superF_clade-1"/>
</dbReference>
<dbReference type="STRING" id="390640.SAMN04488034_1023"/>
<gene>
    <name evidence="1" type="ORF">SAMN04488034_1023</name>
</gene>
<dbReference type="SUPFAM" id="SSF53254">
    <property type="entry name" value="Phosphoglycerate mutase-like"/>
    <property type="match status" value="1"/>
</dbReference>
<keyword evidence="2" id="KW-1185">Reference proteome</keyword>
<dbReference type="EMBL" id="FNUG01000002">
    <property type="protein sequence ID" value="SEE68276.1"/>
    <property type="molecule type" value="Genomic_DNA"/>
</dbReference>
<evidence type="ECO:0000313" key="1">
    <source>
        <dbReference type="EMBL" id="SEE68276.1"/>
    </source>
</evidence>
<reference evidence="1 2" key="1">
    <citation type="submission" date="2016-10" db="EMBL/GenBank/DDBJ databases">
        <authorList>
            <person name="de Groot N.N."/>
        </authorList>
    </citation>
    <scope>NUCLEOTIDE SEQUENCE [LARGE SCALE GENOMIC DNA]</scope>
    <source>
        <strain evidence="1 2">DSM 23553</strain>
    </source>
</reference>
<protein>
    <submittedName>
        <fullName evidence="1">Phosphohistidine phosphatase</fullName>
    </submittedName>
</protein>
<dbReference type="PANTHER" id="PTHR47623">
    <property type="entry name" value="OS09G0287300 PROTEIN"/>
    <property type="match status" value="1"/>
</dbReference>
<organism evidence="1 2">
    <name type="scientific">Salinimicrobium catena</name>
    <dbReference type="NCBI Taxonomy" id="390640"/>
    <lineage>
        <taxon>Bacteria</taxon>
        <taxon>Pseudomonadati</taxon>
        <taxon>Bacteroidota</taxon>
        <taxon>Flavobacteriia</taxon>
        <taxon>Flavobacteriales</taxon>
        <taxon>Flavobacteriaceae</taxon>
        <taxon>Salinimicrobium</taxon>
    </lineage>
</organism>
<dbReference type="CDD" id="cd07067">
    <property type="entry name" value="HP_PGM_like"/>
    <property type="match status" value="1"/>
</dbReference>
<evidence type="ECO:0000313" key="2">
    <source>
        <dbReference type="Proteomes" id="UP000199448"/>
    </source>
</evidence>
<proteinExistence type="predicted"/>